<evidence type="ECO:0000256" key="2">
    <source>
        <dbReference type="ARBA" id="ARBA00022475"/>
    </source>
</evidence>
<dbReference type="PANTHER" id="PTHR30619:SF1">
    <property type="entry name" value="RECOMBINATION PROTEIN 2"/>
    <property type="match status" value="1"/>
</dbReference>
<dbReference type="Proteomes" id="UP000318825">
    <property type="component" value="Unassembled WGS sequence"/>
</dbReference>
<evidence type="ECO:0000313" key="11">
    <source>
        <dbReference type="Proteomes" id="UP000318825"/>
    </source>
</evidence>
<sequence>MAERGRARDRRGGYAGTWPTRQAVAAPSQTPSGALPAIVARLRAWASAEAAAVRLLPWVPVAFGAGIAIYFAADHEPVVWVVSVTAGALFVSALLLRRHRVFTAAVMVAAVAAGFAVATIKTAHVSHAVLTRPMYTPLLQGFVETREVRERTDRFVLRVVRMDSRRQHVKLDRVRLSVRKGAAPAVGSFVELKARLQPPLTPVRPGSYDFARDMYFQGIGASGFAMGAIKTVSSPPGGGFALRYAALMQELRDAIDARIRLVLSGDSRAIATALLTGRRDAITPPVNEAMFISGLGHVLSISGYHMAVVAGVVFFAVRALLALVPALTATFPIKKWAAAAALAAAAFYLMLSGAEVATQRSFFMTAAVLIAIMVDRRAITFRTLAVAAMIVLAVAPESLIHPSFQMSFAATLGLVALVQVGMPRMLATPDHSPTAKAALWGGREIAMLALASFVAGLATTPYAAFHFHRVTPYGMVANLLAMPVISALVMPAGLLGLAAMPFGFDGVFWRLMDLGIEWMVAVAQGVAELPGAIGRIAAFGTGPLLAATAGIVLLGLLRTPLRWSGAIAIGLAIMWSLSVTPPDILISAEGRNVAVRGGDGRLRLISTGKDSFTVREWLAADGDGRGPSDPTLAEGVSCDDAGCVVKMGGGGIVALARRPEAMQDDCARAELIVTQWQAPEGCLAHVIHQSWLRREGALALWRTPNPSRQDASRLDSSRPVASNPDASRYDASRYGFAVEAVRPVGLRRPWSSAAFDEQPARLQSRSEPPADATPAPEDLQPDD</sequence>
<feature type="compositionally biased region" description="Low complexity" evidence="6">
    <location>
        <begin position="767"/>
        <end position="783"/>
    </location>
</feature>
<feature type="transmembrane region" description="Helical" evidence="7">
    <location>
        <begin position="78"/>
        <end position="96"/>
    </location>
</feature>
<dbReference type="InterPro" id="IPR004477">
    <property type="entry name" value="ComEC_N"/>
</dbReference>
<feature type="transmembrane region" description="Helical" evidence="7">
    <location>
        <begin position="479"/>
        <end position="500"/>
    </location>
</feature>
<evidence type="ECO:0000256" key="7">
    <source>
        <dbReference type="SAM" id="Phobius"/>
    </source>
</evidence>
<evidence type="ECO:0000256" key="6">
    <source>
        <dbReference type="SAM" id="MobiDB-lite"/>
    </source>
</evidence>
<dbReference type="InterPro" id="IPR052159">
    <property type="entry name" value="Competence_DNA_uptake"/>
</dbReference>
<dbReference type="Pfam" id="PF03772">
    <property type="entry name" value="Competence"/>
    <property type="match status" value="1"/>
</dbReference>
<feature type="transmembrane region" description="Helical" evidence="7">
    <location>
        <begin position="303"/>
        <end position="324"/>
    </location>
</feature>
<feature type="region of interest" description="Disordered" evidence="6">
    <location>
        <begin position="755"/>
        <end position="783"/>
    </location>
</feature>
<dbReference type="AlphaFoldDB" id="A0A4Y3WCY1"/>
<dbReference type="EMBL" id="BJNF01000047">
    <property type="protein sequence ID" value="GEC15991.1"/>
    <property type="molecule type" value="Genomic_DNA"/>
</dbReference>
<feature type="region of interest" description="Disordered" evidence="6">
    <location>
        <begin position="704"/>
        <end position="728"/>
    </location>
</feature>
<dbReference type="RefSeq" id="WP_141383645.1">
    <property type="nucleotide sequence ID" value="NZ_BJNF01000047.1"/>
</dbReference>
<feature type="transmembrane region" description="Helical" evidence="7">
    <location>
        <begin position="561"/>
        <end position="578"/>
    </location>
</feature>
<accession>A0A4Y3WCY1</accession>
<feature type="transmembrane region" description="Helical" evidence="7">
    <location>
        <begin position="381"/>
        <end position="400"/>
    </location>
</feature>
<evidence type="ECO:0000259" key="8">
    <source>
        <dbReference type="Pfam" id="PF03772"/>
    </source>
</evidence>
<comment type="caution">
    <text evidence="10">The sequence shown here is derived from an EMBL/GenBank/DDBJ whole genome shotgun (WGS) entry which is preliminary data.</text>
</comment>
<protein>
    <submittedName>
        <fullName evidence="10">Competence protein ComEC</fullName>
    </submittedName>
</protein>
<feature type="transmembrane region" description="Helical" evidence="7">
    <location>
        <begin position="51"/>
        <end position="72"/>
    </location>
</feature>
<dbReference type="OrthoDB" id="9790149at2"/>
<feature type="domain" description="ComEC/Rec2-related protein" evidence="8">
    <location>
        <begin position="274"/>
        <end position="558"/>
    </location>
</feature>
<reference evidence="10 11" key="1">
    <citation type="submission" date="2019-06" db="EMBL/GenBank/DDBJ databases">
        <title>Whole genome shotgun sequence of Nitrobacter winogradskyi NBRC 14297.</title>
        <authorList>
            <person name="Hosoyama A."/>
            <person name="Uohara A."/>
            <person name="Ohji S."/>
            <person name="Ichikawa N."/>
        </authorList>
    </citation>
    <scope>NUCLEOTIDE SEQUENCE [LARGE SCALE GENOMIC DNA]</scope>
    <source>
        <strain evidence="10 11">NBRC 14297</strain>
    </source>
</reference>
<comment type="subcellular location">
    <subcellularLocation>
        <location evidence="1">Cell membrane</location>
        <topology evidence="1">Multi-pass membrane protein</topology>
    </subcellularLocation>
</comment>
<proteinExistence type="predicted"/>
<evidence type="ECO:0000256" key="5">
    <source>
        <dbReference type="ARBA" id="ARBA00023136"/>
    </source>
</evidence>
<feature type="domain" description="DUF4131" evidence="9">
    <location>
        <begin position="76"/>
        <end position="229"/>
    </location>
</feature>
<keyword evidence="4 7" id="KW-1133">Transmembrane helix</keyword>
<dbReference type="InterPro" id="IPR025405">
    <property type="entry name" value="DUF4131"/>
</dbReference>
<dbReference type="GO" id="GO:0005886">
    <property type="term" value="C:plasma membrane"/>
    <property type="evidence" value="ECO:0007669"/>
    <property type="project" value="UniProtKB-SubCell"/>
</dbReference>
<keyword evidence="5 7" id="KW-0472">Membrane</keyword>
<evidence type="ECO:0000256" key="1">
    <source>
        <dbReference type="ARBA" id="ARBA00004651"/>
    </source>
</evidence>
<feature type="transmembrane region" description="Helical" evidence="7">
    <location>
        <begin position="447"/>
        <end position="467"/>
    </location>
</feature>
<feature type="transmembrane region" description="Helical" evidence="7">
    <location>
        <begin position="101"/>
        <end position="120"/>
    </location>
</feature>
<dbReference type="Pfam" id="PF13567">
    <property type="entry name" value="DUF4131"/>
    <property type="match status" value="1"/>
</dbReference>
<name>A0A4Y3WCY1_NITWI</name>
<evidence type="ECO:0000256" key="3">
    <source>
        <dbReference type="ARBA" id="ARBA00022692"/>
    </source>
</evidence>
<dbReference type="NCBIfam" id="TIGR00360">
    <property type="entry name" value="ComEC_N-term"/>
    <property type="match status" value="1"/>
</dbReference>
<feature type="transmembrane region" description="Helical" evidence="7">
    <location>
        <begin position="336"/>
        <end position="351"/>
    </location>
</feature>
<evidence type="ECO:0000313" key="10">
    <source>
        <dbReference type="EMBL" id="GEC15991.1"/>
    </source>
</evidence>
<evidence type="ECO:0000256" key="4">
    <source>
        <dbReference type="ARBA" id="ARBA00022989"/>
    </source>
</evidence>
<gene>
    <name evidence="10" type="ORF">NWI01_18830</name>
</gene>
<feature type="transmembrane region" description="Helical" evidence="7">
    <location>
        <begin position="533"/>
        <end position="554"/>
    </location>
</feature>
<keyword evidence="3 7" id="KW-0812">Transmembrane</keyword>
<dbReference type="PANTHER" id="PTHR30619">
    <property type="entry name" value="DNA INTERNALIZATION/COMPETENCE PROTEIN COMEC/REC2"/>
    <property type="match status" value="1"/>
</dbReference>
<keyword evidence="2" id="KW-1003">Cell membrane</keyword>
<evidence type="ECO:0000259" key="9">
    <source>
        <dbReference type="Pfam" id="PF13567"/>
    </source>
</evidence>
<organism evidence="10 11">
    <name type="scientific">Nitrobacter winogradskyi</name>
    <name type="common">Nitrobacter agilis</name>
    <dbReference type="NCBI Taxonomy" id="913"/>
    <lineage>
        <taxon>Bacteria</taxon>
        <taxon>Pseudomonadati</taxon>
        <taxon>Pseudomonadota</taxon>
        <taxon>Alphaproteobacteria</taxon>
        <taxon>Hyphomicrobiales</taxon>
        <taxon>Nitrobacteraceae</taxon>
        <taxon>Nitrobacter</taxon>
    </lineage>
</organism>